<feature type="region of interest" description="Disordered" evidence="1">
    <location>
        <begin position="14"/>
        <end position="35"/>
    </location>
</feature>
<dbReference type="Proteomes" id="UP000004713">
    <property type="component" value="Unassembled WGS sequence"/>
</dbReference>
<sequence>MLCTNCVFGTEVETEEQKNRRRKGEKNRRVEKGGVSGKRVFGVRKDFG</sequence>
<organism evidence="2 3">
    <name type="scientific">Bacteroides stercoris ATCC 43183</name>
    <dbReference type="NCBI Taxonomy" id="449673"/>
    <lineage>
        <taxon>Bacteria</taxon>
        <taxon>Pseudomonadati</taxon>
        <taxon>Bacteroidota</taxon>
        <taxon>Bacteroidia</taxon>
        <taxon>Bacteroidales</taxon>
        <taxon>Bacteroidaceae</taxon>
        <taxon>Bacteroides</taxon>
    </lineage>
</organism>
<dbReference type="HOGENOM" id="CLU_3149678_0_0_10"/>
<accession>B0NNH8</accession>
<gene>
    <name evidence="2" type="ORF">BACSTE_01168</name>
</gene>
<dbReference type="AlphaFoldDB" id="B0NNH8"/>
<reference evidence="2 3" key="1">
    <citation type="submission" date="2007-11" db="EMBL/GenBank/DDBJ databases">
        <title>Draft genome sequence of Bacteroides stercoris(ATCC 43183).</title>
        <authorList>
            <person name="Sudarsanam P."/>
            <person name="Ley R."/>
            <person name="Guruge J."/>
            <person name="Turnbaugh P.J."/>
            <person name="Mahowald M."/>
            <person name="Liep D."/>
            <person name="Gordon J."/>
        </authorList>
    </citation>
    <scope>NUCLEOTIDE SEQUENCE [LARGE SCALE GENOMIC DNA]</scope>
    <source>
        <strain evidence="2 3">ATCC 43183</strain>
    </source>
</reference>
<evidence type="ECO:0000313" key="3">
    <source>
        <dbReference type="Proteomes" id="UP000004713"/>
    </source>
</evidence>
<protein>
    <submittedName>
        <fullName evidence="2">Uncharacterized protein</fullName>
    </submittedName>
</protein>
<dbReference type="EMBL" id="ABFZ02000018">
    <property type="protein sequence ID" value="EDS15729.1"/>
    <property type="molecule type" value="Genomic_DNA"/>
</dbReference>
<name>B0NNH8_BACSE</name>
<evidence type="ECO:0000256" key="1">
    <source>
        <dbReference type="SAM" id="MobiDB-lite"/>
    </source>
</evidence>
<reference evidence="2 3" key="2">
    <citation type="submission" date="2007-11" db="EMBL/GenBank/DDBJ databases">
        <authorList>
            <person name="Fulton L."/>
            <person name="Clifton S."/>
            <person name="Fulton B."/>
            <person name="Xu J."/>
            <person name="Minx P."/>
            <person name="Pepin K.H."/>
            <person name="Johnson M."/>
            <person name="Thiruvilangam P."/>
            <person name="Bhonagiri V."/>
            <person name="Nash W.E."/>
            <person name="Mardis E.R."/>
            <person name="Wilson R.K."/>
        </authorList>
    </citation>
    <scope>NUCLEOTIDE SEQUENCE [LARGE SCALE GENOMIC DNA]</scope>
    <source>
        <strain evidence="2 3">ATCC 43183</strain>
    </source>
</reference>
<comment type="caution">
    <text evidence="2">The sequence shown here is derived from an EMBL/GenBank/DDBJ whole genome shotgun (WGS) entry which is preliminary data.</text>
</comment>
<evidence type="ECO:0000313" key="2">
    <source>
        <dbReference type="EMBL" id="EDS15729.1"/>
    </source>
</evidence>
<proteinExistence type="predicted"/>